<dbReference type="Proteomes" id="UP000321408">
    <property type="component" value="Chromosome"/>
</dbReference>
<dbReference type="AlphaFoldDB" id="A0A5B9DDM3"/>
<dbReference type="PROSITE" id="PS51186">
    <property type="entry name" value="GNAT"/>
    <property type="match status" value="1"/>
</dbReference>
<dbReference type="GO" id="GO:0016747">
    <property type="term" value="F:acyltransferase activity, transferring groups other than amino-acyl groups"/>
    <property type="evidence" value="ECO:0007669"/>
    <property type="project" value="InterPro"/>
</dbReference>
<dbReference type="EMBL" id="CP042905">
    <property type="protein sequence ID" value="QEE16863.1"/>
    <property type="molecule type" value="Genomic_DNA"/>
</dbReference>
<dbReference type="InterPro" id="IPR016181">
    <property type="entry name" value="Acyl_CoA_acyltransferase"/>
</dbReference>
<keyword evidence="2" id="KW-0808">Transferase</keyword>
<proteinExistence type="predicted"/>
<accession>A0A5B9DDM3</accession>
<dbReference type="SUPFAM" id="SSF55729">
    <property type="entry name" value="Acyl-CoA N-acyltransferases (Nat)"/>
    <property type="match status" value="1"/>
</dbReference>
<dbReference type="GeneID" id="41330673"/>
<reference evidence="2 3" key="1">
    <citation type="journal article" date="2020" name="Nature">
        <title>Isolation of an archaeon at the prokaryote-eukaryote interface.</title>
        <authorList>
            <person name="Imachi H."/>
            <person name="Nobu M.K."/>
            <person name="Nakahara N."/>
            <person name="Morono Y."/>
            <person name="Ogawara M."/>
            <person name="Takaki Y."/>
            <person name="Takano Y."/>
            <person name="Uematsu K."/>
            <person name="Ikuta T."/>
            <person name="Ito M."/>
            <person name="Matsui Y."/>
            <person name="Miyazaki M."/>
            <person name="Murata K."/>
            <person name="Saito Y."/>
            <person name="Sakai S."/>
            <person name="Song C."/>
            <person name="Tasumi E."/>
            <person name="Yamanaka Y."/>
            <person name="Yamaguchi T."/>
            <person name="Kamagata Y."/>
            <person name="Tamaki H."/>
            <person name="Takai K."/>
        </authorList>
    </citation>
    <scope>NUCLEOTIDE SEQUENCE [LARGE SCALE GENOMIC DNA]</scope>
    <source>
        <strain evidence="2 3">MK-D1</strain>
    </source>
</reference>
<protein>
    <submittedName>
        <fullName evidence="2">GNAT family N-acetyltransferase</fullName>
        <ecNumber evidence="2">2.3.1.-</ecNumber>
    </submittedName>
</protein>
<evidence type="ECO:0000313" key="2">
    <source>
        <dbReference type="EMBL" id="QEE16863.1"/>
    </source>
</evidence>
<evidence type="ECO:0000313" key="3">
    <source>
        <dbReference type="Proteomes" id="UP000321408"/>
    </source>
</evidence>
<gene>
    <name evidence="2" type="ORF">DSAG12_02693</name>
</gene>
<dbReference type="Gene3D" id="3.40.630.30">
    <property type="match status" value="1"/>
</dbReference>
<organism evidence="2 3">
    <name type="scientific">Promethearchaeum syntrophicum</name>
    <dbReference type="NCBI Taxonomy" id="2594042"/>
    <lineage>
        <taxon>Archaea</taxon>
        <taxon>Promethearchaeati</taxon>
        <taxon>Promethearchaeota</taxon>
        <taxon>Promethearchaeia</taxon>
        <taxon>Promethearchaeales</taxon>
        <taxon>Promethearchaeaceae</taxon>
        <taxon>Promethearchaeum</taxon>
    </lineage>
</organism>
<evidence type="ECO:0000259" key="1">
    <source>
        <dbReference type="PROSITE" id="PS51186"/>
    </source>
</evidence>
<dbReference type="CDD" id="cd04301">
    <property type="entry name" value="NAT_SF"/>
    <property type="match status" value="1"/>
</dbReference>
<dbReference type="EC" id="2.3.1.-" evidence="2"/>
<keyword evidence="3" id="KW-1185">Reference proteome</keyword>
<keyword evidence="2" id="KW-0012">Acyltransferase</keyword>
<dbReference type="InterPro" id="IPR000182">
    <property type="entry name" value="GNAT_dom"/>
</dbReference>
<reference evidence="2 3" key="2">
    <citation type="journal article" date="2024" name="Int. J. Syst. Evol. Microbiol.">
        <title>Promethearchaeum syntrophicum gen. nov., sp. nov., an anaerobic, obligately syntrophic archaeon, the first isolate of the lineage 'Asgard' archaea, and proposal of the new archaeal phylum Promethearchaeota phyl. nov. and kingdom Promethearchaeati regn. nov.</title>
        <authorList>
            <person name="Imachi H."/>
            <person name="Nobu M.K."/>
            <person name="Kato S."/>
            <person name="Takaki Y."/>
            <person name="Miyazaki M."/>
            <person name="Miyata M."/>
            <person name="Ogawara M."/>
            <person name="Saito Y."/>
            <person name="Sakai S."/>
            <person name="Tahara Y.O."/>
            <person name="Takano Y."/>
            <person name="Tasumi E."/>
            <person name="Uematsu K."/>
            <person name="Yoshimura T."/>
            <person name="Itoh T."/>
            <person name="Ohkuma M."/>
            <person name="Takai K."/>
        </authorList>
    </citation>
    <scope>NUCLEOTIDE SEQUENCE [LARGE SCALE GENOMIC DNA]</scope>
    <source>
        <strain evidence="2 3">MK-D1</strain>
    </source>
</reference>
<dbReference type="Pfam" id="PF00583">
    <property type="entry name" value="Acetyltransf_1"/>
    <property type="match status" value="1"/>
</dbReference>
<feature type="domain" description="N-acetyltransferase" evidence="1">
    <location>
        <begin position="28"/>
        <end position="208"/>
    </location>
</feature>
<dbReference type="RefSeq" id="WP_147663789.1">
    <property type="nucleotide sequence ID" value="NZ_CP042905.2"/>
</dbReference>
<dbReference type="KEGG" id="psyt:DSAG12_02693"/>
<sequence length="208" mass="24094">MEKNKITKEQQFLVSKANEEDSSGIHKILIKNLIEVKDVKSLTPKEKKLLKEHGFLRKEVPESYYLGLIKDSEVDIYIAKNLKNEIIGFASFHLNKADIRKFRSSVEKIDATSPENLDILTNSENKFIYLDQIAVDPKYHRSGIGKLIFQKALQNFTKPIVSFIVKIPLDNLASAKWHERVGFTQIAQVEGNYKETKFNWCVYLFEKE</sequence>
<name>A0A5B9DDM3_9ARCH</name>